<dbReference type="AlphaFoldDB" id="H2APR6"/>
<organism evidence="2 3">
    <name type="scientific">Kazachstania africana (strain ATCC 22294 / BCRC 22015 / CBS 2517 / CECT 1963 / NBRC 1671 / NRRL Y-8276)</name>
    <name type="common">Yeast</name>
    <name type="synonym">Kluyveromyces africanus</name>
    <dbReference type="NCBI Taxonomy" id="1071382"/>
    <lineage>
        <taxon>Eukaryota</taxon>
        <taxon>Fungi</taxon>
        <taxon>Dikarya</taxon>
        <taxon>Ascomycota</taxon>
        <taxon>Saccharomycotina</taxon>
        <taxon>Saccharomycetes</taxon>
        <taxon>Saccharomycetales</taxon>
        <taxon>Saccharomycetaceae</taxon>
        <taxon>Kazachstania</taxon>
    </lineage>
</organism>
<evidence type="ECO:0000256" key="1">
    <source>
        <dbReference type="SAM" id="Phobius"/>
    </source>
</evidence>
<dbReference type="eggNOG" id="ENOG502SD2A">
    <property type="taxonomic scope" value="Eukaryota"/>
</dbReference>
<evidence type="ECO:0000313" key="2">
    <source>
        <dbReference type="EMBL" id="CCF56366.1"/>
    </source>
</evidence>
<proteinExistence type="predicted"/>
<sequence length="64" mass="7484">MAFFSNNPVIEFFHRLATKPSTVMMWLFTGLILSSTLYMLLLPVNYDGDDLLNEEERKRKGKDK</sequence>
<dbReference type="EMBL" id="HE650822">
    <property type="protein sequence ID" value="CCF56366.1"/>
    <property type="molecule type" value="Genomic_DNA"/>
</dbReference>
<dbReference type="STRING" id="1071382.H2APR6"/>
<dbReference type="KEGG" id="kaf:KAFR_0B00670"/>
<reference evidence="2 3" key="1">
    <citation type="journal article" date="2011" name="Proc. Natl. Acad. Sci. U.S.A.">
        <title>Evolutionary erosion of yeast sex chromosomes by mating-type switching accidents.</title>
        <authorList>
            <person name="Gordon J.L."/>
            <person name="Armisen D."/>
            <person name="Proux-Wera E."/>
            <person name="Oheigeartaigh S.S."/>
            <person name="Byrne K.P."/>
            <person name="Wolfe K.H."/>
        </authorList>
    </citation>
    <scope>NUCLEOTIDE SEQUENCE [LARGE SCALE GENOMIC DNA]</scope>
    <source>
        <strain evidence="3">ATCC 22294 / BCRC 22015 / CBS 2517 / CECT 1963 / NBRC 1671 / NRRL Y-8276</strain>
    </source>
</reference>
<protein>
    <submittedName>
        <fullName evidence="2">Uncharacterized protein</fullName>
    </submittedName>
</protein>
<keyword evidence="1" id="KW-1133">Transmembrane helix</keyword>
<dbReference type="OrthoDB" id="4030176at2759"/>
<dbReference type="FunCoup" id="H2APR6">
    <property type="interactions" value="6"/>
</dbReference>
<evidence type="ECO:0000313" key="3">
    <source>
        <dbReference type="Proteomes" id="UP000005220"/>
    </source>
</evidence>
<dbReference type="GeneID" id="13882511"/>
<accession>H2APR6</accession>
<dbReference type="InParanoid" id="H2APR6"/>
<name>H2APR6_KAZAF</name>
<keyword evidence="1" id="KW-0812">Transmembrane</keyword>
<dbReference type="Proteomes" id="UP000005220">
    <property type="component" value="Chromosome 2"/>
</dbReference>
<gene>
    <name evidence="2" type="primary">KAFR0B00670</name>
    <name evidence="2" type="ORF">KAFR_0B00670</name>
</gene>
<feature type="transmembrane region" description="Helical" evidence="1">
    <location>
        <begin position="23"/>
        <end position="41"/>
    </location>
</feature>
<keyword evidence="3" id="KW-1185">Reference proteome</keyword>
<dbReference type="RefSeq" id="XP_003955501.1">
    <property type="nucleotide sequence ID" value="XM_003955452.1"/>
</dbReference>
<keyword evidence="1" id="KW-0472">Membrane</keyword>
<dbReference type="HOGENOM" id="CLU_206741_0_0_1"/>